<evidence type="ECO:0000256" key="4">
    <source>
        <dbReference type="ARBA" id="ARBA00023157"/>
    </source>
</evidence>
<evidence type="ECO:0000313" key="8">
    <source>
        <dbReference type="RefSeq" id="XP_008487842.1"/>
    </source>
</evidence>
<dbReference type="PaxDb" id="121845-A0A1S3DVM8"/>
<dbReference type="SMART" id="SM00408">
    <property type="entry name" value="IGc2"/>
    <property type="match status" value="1"/>
</dbReference>
<keyword evidence="5" id="KW-1133">Transmembrane helix</keyword>
<sequence>MLGDCSDIVSENSQRLQNILTEDAGSPSLRQVFQSLWNLEQLDLSYNKITMLDNYFFLPNKKLTHLYLNNNNIAHLAKQALVNMNLLKHLDLSYNSIKTLPSQLFQSMDQIEYLNISHNVIVSVINDSFSYMPHLKYLDVSSNVFTQLSDTTFSNNKKIEFLRIENTNIQNMKTELLEPLTNLVDLSVSYNPQLSDIDSEIFYHKPKLRNINLGHNALTRLPHSVTGLNLSLLDISENLWTCDCHMAWFAEWWSQNKAKIIPDKHVLFCKKTIYPDLINSAMIPTLRALNCTPAEITYFTATTYYLPQQNITLDCVVSGEPTPTITWLTPQGWTFHWIPEYSVSPLFKHHPVIHDVNMNPVHQSHLFLLHNGSLLISQFNREDRGNYSCFISNTFSNRTRLIPVKMDPVIIYYVKMESIAFGTLCAFIFLMMTLFIQLIIHCCK</sequence>
<evidence type="ECO:0000256" key="2">
    <source>
        <dbReference type="ARBA" id="ARBA00022729"/>
    </source>
</evidence>
<dbReference type="GeneID" id="103524594"/>
<keyword evidence="5" id="KW-0472">Membrane</keyword>
<name>A0A1S3DVM8_DIACI</name>
<dbReference type="PROSITE" id="PS51450">
    <property type="entry name" value="LRR"/>
    <property type="match status" value="3"/>
</dbReference>
<dbReference type="PANTHER" id="PTHR24366:SF96">
    <property type="entry name" value="LEUCINE RICH REPEAT CONTAINING 53"/>
    <property type="match status" value="1"/>
</dbReference>
<keyword evidence="4" id="KW-1015">Disulfide bond</keyword>
<organism evidence="7 8">
    <name type="scientific">Diaphorina citri</name>
    <name type="common">Asian citrus psyllid</name>
    <dbReference type="NCBI Taxonomy" id="121845"/>
    <lineage>
        <taxon>Eukaryota</taxon>
        <taxon>Metazoa</taxon>
        <taxon>Ecdysozoa</taxon>
        <taxon>Arthropoda</taxon>
        <taxon>Hexapoda</taxon>
        <taxon>Insecta</taxon>
        <taxon>Pterygota</taxon>
        <taxon>Neoptera</taxon>
        <taxon>Paraneoptera</taxon>
        <taxon>Hemiptera</taxon>
        <taxon>Sternorrhyncha</taxon>
        <taxon>Psylloidea</taxon>
        <taxon>Psyllidae</taxon>
        <taxon>Diaphorininae</taxon>
        <taxon>Diaphorina</taxon>
    </lineage>
</organism>
<keyword evidence="1" id="KW-0433">Leucine-rich repeat</keyword>
<evidence type="ECO:0000259" key="6">
    <source>
        <dbReference type="PROSITE" id="PS50835"/>
    </source>
</evidence>
<dbReference type="Proteomes" id="UP000079169">
    <property type="component" value="Unplaced"/>
</dbReference>
<keyword evidence="5" id="KW-0812">Transmembrane</keyword>
<dbReference type="InterPro" id="IPR036179">
    <property type="entry name" value="Ig-like_dom_sf"/>
</dbReference>
<dbReference type="PANTHER" id="PTHR24366">
    <property type="entry name" value="IG(IMMUNOGLOBULIN) AND LRR(LEUCINE RICH REPEAT) DOMAINS"/>
    <property type="match status" value="1"/>
</dbReference>
<proteinExistence type="predicted"/>
<feature type="transmembrane region" description="Helical" evidence="5">
    <location>
        <begin position="419"/>
        <end position="440"/>
    </location>
</feature>
<keyword evidence="7" id="KW-1185">Reference proteome</keyword>
<evidence type="ECO:0000313" key="7">
    <source>
        <dbReference type="Proteomes" id="UP000079169"/>
    </source>
</evidence>
<keyword evidence="2" id="KW-0732">Signal</keyword>
<dbReference type="InterPro" id="IPR013783">
    <property type="entry name" value="Ig-like_fold"/>
</dbReference>
<dbReference type="InterPro" id="IPR003591">
    <property type="entry name" value="Leu-rich_rpt_typical-subtyp"/>
</dbReference>
<dbReference type="InterPro" id="IPR003599">
    <property type="entry name" value="Ig_sub"/>
</dbReference>
<dbReference type="KEGG" id="dci:103524594"/>
<dbReference type="Gene3D" id="2.60.40.10">
    <property type="entry name" value="Immunoglobulins"/>
    <property type="match status" value="1"/>
</dbReference>
<reference evidence="8" key="1">
    <citation type="submission" date="2025-08" db="UniProtKB">
        <authorList>
            <consortium name="RefSeq"/>
        </authorList>
    </citation>
    <scope>IDENTIFICATION</scope>
</reference>
<accession>A0A1S3DVM8</accession>
<dbReference type="Pfam" id="PF00560">
    <property type="entry name" value="LRR_1"/>
    <property type="match status" value="1"/>
</dbReference>
<feature type="non-terminal residue" evidence="8">
    <location>
        <position position="444"/>
    </location>
</feature>
<feature type="domain" description="Ig-like" evidence="6">
    <location>
        <begin position="293"/>
        <end position="405"/>
    </location>
</feature>
<dbReference type="InterPro" id="IPR007110">
    <property type="entry name" value="Ig-like_dom"/>
</dbReference>
<protein>
    <submittedName>
        <fullName evidence="8">Leucine-rich repeat and fibronectin type-III domain-containing protein 5-like</fullName>
    </submittedName>
</protein>
<evidence type="ECO:0000256" key="1">
    <source>
        <dbReference type="ARBA" id="ARBA00022614"/>
    </source>
</evidence>
<gene>
    <name evidence="8" type="primary">LOC103524594</name>
</gene>
<dbReference type="AlphaFoldDB" id="A0A1S3DVM8"/>
<dbReference type="RefSeq" id="XP_008487842.1">
    <property type="nucleotide sequence ID" value="XM_008489620.1"/>
</dbReference>
<dbReference type="InterPro" id="IPR032675">
    <property type="entry name" value="LRR_dom_sf"/>
</dbReference>
<dbReference type="InterPro" id="IPR001611">
    <property type="entry name" value="Leu-rich_rpt"/>
</dbReference>
<dbReference type="SUPFAM" id="SSF52058">
    <property type="entry name" value="L domain-like"/>
    <property type="match status" value="1"/>
</dbReference>
<evidence type="ECO:0000256" key="3">
    <source>
        <dbReference type="ARBA" id="ARBA00022737"/>
    </source>
</evidence>
<dbReference type="Pfam" id="PF13927">
    <property type="entry name" value="Ig_3"/>
    <property type="match status" value="1"/>
</dbReference>
<dbReference type="InterPro" id="IPR003598">
    <property type="entry name" value="Ig_sub2"/>
</dbReference>
<dbReference type="Pfam" id="PF13855">
    <property type="entry name" value="LRR_8"/>
    <property type="match status" value="2"/>
</dbReference>
<dbReference type="OMA" id="DIPEHHC"/>
<keyword evidence="3" id="KW-0677">Repeat</keyword>
<dbReference type="STRING" id="121845.A0A1S3DVM8"/>
<dbReference type="SUPFAM" id="SSF48726">
    <property type="entry name" value="Immunoglobulin"/>
    <property type="match status" value="1"/>
</dbReference>
<dbReference type="SMART" id="SM00369">
    <property type="entry name" value="LRR_TYP"/>
    <property type="match status" value="6"/>
</dbReference>
<dbReference type="PROSITE" id="PS50835">
    <property type="entry name" value="IG_LIKE"/>
    <property type="match status" value="1"/>
</dbReference>
<dbReference type="Pfam" id="PF13516">
    <property type="entry name" value="LRR_6"/>
    <property type="match status" value="1"/>
</dbReference>
<dbReference type="Gene3D" id="3.80.10.10">
    <property type="entry name" value="Ribonuclease Inhibitor"/>
    <property type="match status" value="2"/>
</dbReference>
<dbReference type="SMART" id="SM00409">
    <property type="entry name" value="IG"/>
    <property type="match status" value="1"/>
</dbReference>
<evidence type="ECO:0000256" key="5">
    <source>
        <dbReference type="SAM" id="Phobius"/>
    </source>
</evidence>